<dbReference type="Gene3D" id="3.30.40.10">
    <property type="entry name" value="Zinc/RING finger domain, C3HC4 (zinc finger)"/>
    <property type="match status" value="1"/>
</dbReference>
<protein>
    <submittedName>
        <fullName evidence="3">Uncharacterized protein</fullName>
    </submittedName>
</protein>
<feature type="region of interest" description="Disordered" evidence="1">
    <location>
        <begin position="660"/>
        <end position="693"/>
    </location>
</feature>
<dbReference type="ExpressionAtlas" id="A5B957">
    <property type="expression patterns" value="baseline and differential"/>
</dbReference>
<evidence type="ECO:0000256" key="2">
    <source>
        <dbReference type="SAM" id="Phobius"/>
    </source>
</evidence>
<feature type="region of interest" description="Disordered" evidence="1">
    <location>
        <begin position="141"/>
        <end position="183"/>
    </location>
</feature>
<dbReference type="PANTHER" id="PTHR46422:SF4">
    <property type="entry name" value="SERINE_THREONINE-PROTEIN PHOSPHATASE BSL3"/>
    <property type="match status" value="1"/>
</dbReference>
<dbReference type="SUPFAM" id="SSF52540">
    <property type="entry name" value="P-loop containing nucleoside triphosphate hydrolases"/>
    <property type="match status" value="1"/>
</dbReference>
<sequence length="712" mass="77588">MCNAEYHTYCLSTYCLNPPIVRIPEGKWYCPFGVAGISMIDVLEYTHVIAQHQEEDDDEDYVEAGGTAAVNQEIKRTITEVPVKVTDELFDEIMTKVLIRYDMTVEVDDRIITSNHKVSQISPLVLTPKVSAKVLIPVEDKETETEAVSRKSSSGSPGDVFSLGSYASDHDDEDDELQNPHVPKPICSTIQCNGTTESIDSMHRIVRRLTSPFDSAGCKYGRCCLPFEERYINFRSTCQRDGDSDEEKADMDLGALGGGRMVEDSSSVAVLDTAAGVWCDTKSVVISPRTGKCSADAAGGDAAVELTRRCRHAAAAVGDLIFIDGGLRGGVLLDDLPVAEDLATAETTSAASHAAAAAAASNLQAGRFTWKGTSSTHEEEGKKGNDSDVYFLDDPFSVVDAHTAAILFYACVIAALAHKIVSLVTHQVEFLSEVDKILVAEAGQITQSGSYEKLLTSGTTFEQLVNAYKNAVTILEFPNDVQISMKGLPGVQLAEEEETEIGDVRHHYRKGKKVQNSDACVEALQLTRDIMPVSGSETSQKNLECHFSSANFLLDWIYVWLFVAFLVILLKLTLRLLVSSAELSVQIPKLEVKSDHETPEATITFIADARQRKGKLQCSLLVLGTGSGDVLTLDVAAGELMVEKLGKAWNLLVTFNHPRNDHRGPEDDDDGSEHEDGNTDGSDAGDNFYKDEDDSSKIYRGVRLNGLDSLSY</sequence>
<dbReference type="InterPro" id="IPR027417">
    <property type="entry name" value="P-loop_NTPase"/>
</dbReference>
<gene>
    <name evidence="3" type="ORF">VITISV_029933</name>
</gene>
<dbReference type="EMBL" id="AM451020">
    <property type="protein sequence ID" value="CAN69850.1"/>
    <property type="molecule type" value="Genomic_DNA"/>
</dbReference>
<evidence type="ECO:0000256" key="1">
    <source>
        <dbReference type="SAM" id="MobiDB-lite"/>
    </source>
</evidence>
<dbReference type="Gene3D" id="3.40.50.300">
    <property type="entry name" value="P-loop containing nucleotide triphosphate hydrolases"/>
    <property type="match status" value="1"/>
</dbReference>
<keyword evidence="2" id="KW-0812">Transmembrane</keyword>
<keyword evidence="2" id="KW-0472">Membrane</keyword>
<proteinExistence type="predicted"/>
<organism evidence="3">
    <name type="scientific">Vitis vinifera</name>
    <name type="common">Grape</name>
    <dbReference type="NCBI Taxonomy" id="29760"/>
    <lineage>
        <taxon>Eukaryota</taxon>
        <taxon>Viridiplantae</taxon>
        <taxon>Streptophyta</taxon>
        <taxon>Embryophyta</taxon>
        <taxon>Tracheophyta</taxon>
        <taxon>Spermatophyta</taxon>
        <taxon>Magnoliopsida</taxon>
        <taxon>eudicotyledons</taxon>
        <taxon>Gunneridae</taxon>
        <taxon>Pentapetalae</taxon>
        <taxon>rosids</taxon>
        <taxon>Vitales</taxon>
        <taxon>Vitaceae</taxon>
        <taxon>Viteae</taxon>
        <taxon>Vitis</taxon>
    </lineage>
</organism>
<keyword evidence="2" id="KW-1133">Transmembrane helix</keyword>
<dbReference type="AlphaFoldDB" id="A5B957"/>
<evidence type="ECO:0000313" key="3">
    <source>
        <dbReference type="EMBL" id="CAN69850.1"/>
    </source>
</evidence>
<reference evidence="3" key="1">
    <citation type="journal article" date="2007" name="PLoS ONE">
        <title>The first genome sequence of an elite grapevine cultivar (Pinot noir Vitis vinifera L.): coping with a highly heterozygous genome.</title>
        <authorList>
            <person name="Velasco R."/>
            <person name="Zharkikh A."/>
            <person name="Troggio M."/>
            <person name="Cartwright D.A."/>
            <person name="Cestaro A."/>
            <person name="Pruss D."/>
            <person name="Pindo M."/>
            <person name="FitzGerald L.M."/>
            <person name="Vezzulli S."/>
            <person name="Reid J."/>
            <person name="Malacarne G."/>
            <person name="Iliev D."/>
            <person name="Coppola G."/>
            <person name="Wardell B."/>
            <person name="Micheletti D."/>
            <person name="Macalma T."/>
            <person name="Facci M."/>
            <person name="Mitchell J.T."/>
            <person name="Perazzolli M."/>
            <person name="Eldredge G."/>
            <person name="Gatto P."/>
            <person name="Oyzerski R."/>
            <person name="Moretto M."/>
            <person name="Gutin N."/>
            <person name="Stefanini M."/>
            <person name="Chen Y."/>
            <person name="Segala C."/>
            <person name="Davenport C."/>
            <person name="Dematte L."/>
            <person name="Mraz A."/>
            <person name="Battilana J."/>
            <person name="Stormo K."/>
            <person name="Costa F."/>
            <person name="Tao Q."/>
            <person name="Si-Ammour A."/>
            <person name="Harkins T."/>
            <person name="Lackey A."/>
            <person name="Perbost C."/>
            <person name="Taillon B."/>
            <person name="Stella A."/>
            <person name="Solovyev V."/>
            <person name="Fawcett J.A."/>
            <person name="Sterck L."/>
            <person name="Vandepoele K."/>
            <person name="Grando S.M."/>
            <person name="Toppo S."/>
            <person name="Moser C."/>
            <person name="Lanchbury J."/>
            <person name="Bogden R."/>
            <person name="Skolnick M."/>
            <person name="Sgaramella V."/>
            <person name="Bhatnagar S.K."/>
            <person name="Fontana P."/>
            <person name="Gutin A."/>
            <person name="Van de Peer Y."/>
            <person name="Salamini F."/>
            <person name="Viola R."/>
        </authorList>
    </citation>
    <scope>NUCLEOTIDE SEQUENCE</scope>
</reference>
<dbReference type="InterPro" id="IPR013083">
    <property type="entry name" value="Znf_RING/FYVE/PHD"/>
</dbReference>
<feature type="transmembrane region" description="Helical" evidence="2">
    <location>
        <begin position="556"/>
        <end position="574"/>
    </location>
</feature>
<accession>A5B957</accession>
<name>A5B957_VITVI</name>
<dbReference type="PANTHER" id="PTHR46422">
    <property type="entry name" value="SERINE/THREONINE-PROTEIN PHOSPHATASE BSL3"/>
    <property type="match status" value="1"/>
</dbReference>